<protein>
    <submittedName>
        <fullName evidence="2">Uncharacterized protein</fullName>
    </submittedName>
</protein>
<organism evidence="2 3">
    <name type="scientific">Pleurodeles waltl</name>
    <name type="common">Iberian ribbed newt</name>
    <dbReference type="NCBI Taxonomy" id="8319"/>
    <lineage>
        <taxon>Eukaryota</taxon>
        <taxon>Metazoa</taxon>
        <taxon>Chordata</taxon>
        <taxon>Craniata</taxon>
        <taxon>Vertebrata</taxon>
        <taxon>Euteleostomi</taxon>
        <taxon>Amphibia</taxon>
        <taxon>Batrachia</taxon>
        <taxon>Caudata</taxon>
        <taxon>Salamandroidea</taxon>
        <taxon>Salamandridae</taxon>
        <taxon>Pleurodelinae</taxon>
        <taxon>Pleurodeles</taxon>
    </lineage>
</organism>
<keyword evidence="1" id="KW-0472">Membrane</keyword>
<dbReference type="Proteomes" id="UP001066276">
    <property type="component" value="Chromosome 4_1"/>
</dbReference>
<feature type="transmembrane region" description="Helical" evidence="1">
    <location>
        <begin position="38"/>
        <end position="61"/>
    </location>
</feature>
<evidence type="ECO:0000256" key="1">
    <source>
        <dbReference type="SAM" id="Phobius"/>
    </source>
</evidence>
<accession>A0AAV7TEH1</accession>
<keyword evidence="1" id="KW-1133">Transmembrane helix</keyword>
<evidence type="ECO:0000313" key="2">
    <source>
        <dbReference type="EMBL" id="KAJ1174248.1"/>
    </source>
</evidence>
<sequence>MTMPRLAHHSPGWTNACCSPGQGGRSGGLIPQEKRGVLYWHLTVGGMALMLLAQSLLGLAVEKAYLRRVYIRGIAIAKYAGVLKAQHRRLPTLKPQKAQLQCDHLVNADKRLRSLIHEKLKDFQETTHYEVQHMGKYAMERAYGESDRSGIVLATMMHLRRELDLRAPGHRWPLITVPAGLTKILELQDTDGH</sequence>
<keyword evidence="1" id="KW-0812">Transmembrane</keyword>
<gene>
    <name evidence="2" type="ORF">NDU88_006070</name>
</gene>
<evidence type="ECO:0000313" key="3">
    <source>
        <dbReference type="Proteomes" id="UP001066276"/>
    </source>
</evidence>
<reference evidence="2" key="1">
    <citation type="journal article" date="2022" name="bioRxiv">
        <title>Sequencing and chromosome-scale assembly of the giantPleurodeles waltlgenome.</title>
        <authorList>
            <person name="Brown T."/>
            <person name="Elewa A."/>
            <person name="Iarovenko S."/>
            <person name="Subramanian E."/>
            <person name="Araus A.J."/>
            <person name="Petzold A."/>
            <person name="Susuki M."/>
            <person name="Suzuki K.-i.T."/>
            <person name="Hayashi T."/>
            <person name="Toyoda A."/>
            <person name="Oliveira C."/>
            <person name="Osipova E."/>
            <person name="Leigh N.D."/>
            <person name="Simon A."/>
            <person name="Yun M.H."/>
        </authorList>
    </citation>
    <scope>NUCLEOTIDE SEQUENCE</scope>
    <source>
        <strain evidence="2">20211129_DDA</strain>
        <tissue evidence="2">Liver</tissue>
    </source>
</reference>
<proteinExistence type="predicted"/>
<comment type="caution">
    <text evidence="2">The sequence shown here is derived from an EMBL/GenBank/DDBJ whole genome shotgun (WGS) entry which is preliminary data.</text>
</comment>
<dbReference type="AlphaFoldDB" id="A0AAV7TEH1"/>
<dbReference type="EMBL" id="JANPWB010000007">
    <property type="protein sequence ID" value="KAJ1174248.1"/>
    <property type="molecule type" value="Genomic_DNA"/>
</dbReference>
<keyword evidence="3" id="KW-1185">Reference proteome</keyword>
<name>A0AAV7TEH1_PLEWA</name>